<dbReference type="Proteomes" id="UP000252139">
    <property type="component" value="Unassembled WGS sequence"/>
</dbReference>
<sequence length="82" mass="9118">MSKEILTEGQESVVCTIASAGSAHHIESRYFVTGFPQGIVFELWTEPPGTDSVKAVEIWCDHDTEGFDGATKLLFMMCQRLH</sequence>
<reference evidence="1 2" key="1">
    <citation type="journal article" date="2018" name="G3 (Bethesda)">
        <title>Phylogenetic and Phylogenomic Definition of Rhizopus Species.</title>
        <authorList>
            <person name="Gryganskyi A.P."/>
            <person name="Golan J."/>
            <person name="Dolatabadi S."/>
            <person name="Mondo S."/>
            <person name="Robb S."/>
            <person name="Idnurm A."/>
            <person name="Muszewska A."/>
            <person name="Steczkiewicz K."/>
            <person name="Masonjones S."/>
            <person name="Liao H.L."/>
            <person name="Gajdeczka M.T."/>
            <person name="Anike F."/>
            <person name="Vuek A."/>
            <person name="Anishchenko I.M."/>
            <person name="Voigt K."/>
            <person name="de Hoog G.S."/>
            <person name="Smith M.E."/>
            <person name="Heitman J."/>
            <person name="Vilgalys R."/>
            <person name="Stajich J.E."/>
        </authorList>
    </citation>
    <scope>NUCLEOTIDE SEQUENCE [LARGE SCALE GENOMIC DNA]</scope>
    <source>
        <strain evidence="1 2">CBS 357.93</strain>
    </source>
</reference>
<organism evidence="1 2">
    <name type="scientific">Rhizopus azygosporus</name>
    <name type="common">Rhizopus microsporus var. azygosporus</name>
    <dbReference type="NCBI Taxonomy" id="86630"/>
    <lineage>
        <taxon>Eukaryota</taxon>
        <taxon>Fungi</taxon>
        <taxon>Fungi incertae sedis</taxon>
        <taxon>Mucoromycota</taxon>
        <taxon>Mucoromycotina</taxon>
        <taxon>Mucoromycetes</taxon>
        <taxon>Mucorales</taxon>
        <taxon>Mucorineae</taxon>
        <taxon>Rhizopodaceae</taxon>
        <taxon>Rhizopus</taxon>
    </lineage>
</organism>
<gene>
    <name evidence="1" type="ORF">CU097_013540</name>
</gene>
<proteinExistence type="predicted"/>
<name>A0A367JZS0_RHIAZ</name>
<protein>
    <submittedName>
        <fullName evidence="1">Uncharacterized protein</fullName>
    </submittedName>
</protein>
<accession>A0A367JZS0</accession>
<keyword evidence="2" id="KW-1185">Reference proteome</keyword>
<evidence type="ECO:0000313" key="1">
    <source>
        <dbReference type="EMBL" id="RCH95443.1"/>
    </source>
</evidence>
<dbReference type="EMBL" id="PJQL01000467">
    <property type="protein sequence ID" value="RCH95443.1"/>
    <property type="molecule type" value="Genomic_DNA"/>
</dbReference>
<dbReference type="AlphaFoldDB" id="A0A367JZS0"/>
<comment type="caution">
    <text evidence="1">The sequence shown here is derived from an EMBL/GenBank/DDBJ whole genome shotgun (WGS) entry which is preliminary data.</text>
</comment>
<evidence type="ECO:0000313" key="2">
    <source>
        <dbReference type="Proteomes" id="UP000252139"/>
    </source>
</evidence>